<dbReference type="EC" id="1.5.1.-" evidence="3"/>
<dbReference type="InterPro" id="IPR002563">
    <property type="entry name" value="Flavin_Rdtase-like_dom"/>
</dbReference>
<keyword evidence="1 3" id="KW-0560">Oxidoreductase</keyword>
<dbReference type="Proteomes" id="UP001596514">
    <property type="component" value="Unassembled WGS sequence"/>
</dbReference>
<proteinExistence type="predicted"/>
<reference evidence="4" key="1">
    <citation type="journal article" date="2019" name="Int. J. Syst. Evol. Microbiol.">
        <title>The Global Catalogue of Microorganisms (GCM) 10K type strain sequencing project: providing services to taxonomists for standard genome sequencing and annotation.</title>
        <authorList>
            <consortium name="The Broad Institute Genomics Platform"/>
            <consortium name="The Broad Institute Genome Sequencing Center for Infectious Disease"/>
            <person name="Wu L."/>
            <person name="Ma J."/>
        </authorList>
    </citation>
    <scope>NUCLEOTIDE SEQUENCE [LARGE SCALE GENOMIC DNA]</scope>
    <source>
        <strain evidence="4">JCM 10083</strain>
    </source>
</reference>
<dbReference type="SMART" id="SM00903">
    <property type="entry name" value="Flavin_Reduct"/>
    <property type="match status" value="1"/>
</dbReference>
<evidence type="ECO:0000313" key="3">
    <source>
        <dbReference type="EMBL" id="MFC7599182.1"/>
    </source>
</evidence>
<dbReference type="InterPro" id="IPR012349">
    <property type="entry name" value="Split_barrel_FMN-bd"/>
</dbReference>
<dbReference type="Gene3D" id="2.30.110.10">
    <property type="entry name" value="Electron Transport, Fmn-binding Protein, Chain A"/>
    <property type="match status" value="1"/>
</dbReference>
<organism evidence="3 4">
    <name type="scientific">Streptosporangium amethystogenes subsp. fukuiense</name>
    <dbReference type="NCBI Taxonomy" id="698418"/>
    <lineage>
        <taxon>Bacteria</taxon>
        <taxon>Bacillati</taxon>
        <taxon>Actinomycetota</taxon>
        <taxon>Actinomycetes</taxon>
        <taxon>Streptosporangiales</taxon>
        <taxon>Streptosporangiaceae</taxon>
        <taxon>Streptosporangium</taxon>
    </lineage>
</organism>
<protein>
    <submittedName>
        <fullName evidence="3">Flavin reductase family protein</fullName>
        <ecNumber evidence="3">1.5.1.-</ecNumber>
    </submittedName>
</protein>
<dbReference type="InterPro" id="IPR050268">
    <property type="entry name" value="NADH-dep_flavin_reductase"/>
</dbReference>
<evidence type="ECO:0000313" key="4">
    <source>
        <dbReference type="Proteomes" id="UP001596514"/>
    </source>
</evidence>
<gene>
    <name evidence="3" type="ORF">ACFQVD_03540</name>
</gene>
<evidence type="ECO:0000259" key="2">
    <source>
        <dbReference type="SMART" id="SM00903"/>
    </source>
</evidence>
<sequence>MKDPLVGLSPFDIPFEPSFEPPSAPAVDPARFRSLMSAFPSGVAIVTTAEPGGRPWGMTCSSVCSVALDPPTLLVCVRRLSPTLKAMLRLSTFTVNLLHDRARYAAELFASGTPDRFERVRWRAEPSFGGPHLVDEAHAFADCRVTRAVEVGDHTVVFGQVFRVEQRARAVPLLYGLREYSSWSPAPRRPEGPWPTGGMPT</sequence>
<dbReference type="Pfam" id="PF01613">
    <property type="entry name" value="Flavin_Reduct"/>
    <property type="match status" value="1"/>
</dbReference>
<accession>A0ABW2SSY9</accession>
<dbReference type="SUPFAM" id="SSF50475">
    <property type="entry name" value="FMN-binding split barrel"/>
    <property type="match status" value="1"/>
</dbReference>
<evidence type="ECO:0000256" key="1">
    <source>
        <dbReference type="ARBA" id="ARBA00023002"/>
    </source>
</evidence>
<dbReference type="PANTHER" id="PTHR30466:SF1">
    <property type="entry name" value="FMN REDUCTASE (NADH) RUTF"/>
    <property type="match status" value="1"/>
</dbReference>
<name>A0ABW2SSY9_9ACTN</name>
<dbReference type="PANTHER" id="PTHR30466">
    <property type="entry name" value="FLAVIN REDUCTASE"/>
    <property type="match status" value="1"/>
</dbReference>
<dbReference type="RefSeq" id="WP_343963159.1">
    <property type="nucleotide sequence ID" value="NZ_BAAAGK010000015.1"/>
</dbReference>
<feature type="domain" description="Flavin reductase like" evidence="2">
    <location>
        <begin position="36"/>
        <end position="182"/>
    </location>
</feature>
<comment type="caution">
    <text evidence="3">The sequence shown here is derived from an EMBL/GenBank/DDBJ whole genome shotgun (WGS) entry which is preliminary data.</text>
</comment>
<keyword evidence="4" id="KW-1185">Reference proteome</keyword>
<dbReference type="EMBL" id="JBHTEE010000001">
    <property type="protein sequence ID" value="MFC7599182.1"/>
    <property type="molecule type" value="Genomic_DNA"/>
</dbReference>
<dbReference type="GO" id="GO:0016491">
    <property type="term" value="F:oxidoreductase activity"/>
    <property type="evidence" value="ECO:0007669"/>
    <property type="project" value="UniProtKB-KW"/>
</dbReference>